<proteinExistence type="inferred from homology"/>
<dbReference type="InterPro" id="IPR041468">
    <property type="entry name" value="HTH_ParB/Spo0J"/>
</dbReference>
<feature type="region of interest" description="Disordered" evidence="4">
    <location>
        <begin position="95"/>
        <end position="250"/>
    </location>
</feature>
<accession>E6JYG5</accession>
<dbReference type="Pfam" id="PF23552">
    <property type="entry name" value="ParB_C"/>
    <property type="match status" value="1"/>
</dbReference>
<keyword evidence="3" id="KW-0238">DNA-binding</keyword>
<dbReference type="InterPro" id="IPR004437">
    <property type="entry name" value="ParB/RepB/Spo0J"/>
</dbReference>
<evidence type="ECO:0000313" key="7">
    <source>
        <dbReference type="Proteomes" id="UP000004946"/>
    </source>
</evidence>
<feature type="domain" description="ParB-like N-terminal" evidence="5">
    <location>
        <begin position="258"/>
        <end position="350"/>
    </location>
</feature>
<dbReference type="GO" id="GO:0003677">
    <property type="term" value="F:DNA binding"/>
    <property type="evidence" value="ECO:0007669"/>
    <property type="project" value="UniProtKB-KW"/>
</dbReference>
<keyword evidence="7" id="KW-1185">Reference proteome</keyword>
<dbReference type="EMBL" id="AEON01000001">
    <property type="protein sequence ID" value="EFT83024.1"/>
    <property type="molecule type" value="Genomic_DNA"/>
</dbReference>
<comment type="caution">
    <text evidence="6">The sequence shown here is derived from an EMBL/GenBank/DDBJ whole genome shotgun (WGS) entry which is preliminary data.</text>
</comment>
<evidence type="ECO:0000256" key="2">
    <source>
        <dbReference type="ARBA" id="ARBA00022829"/>
    </source>
</evidence>
<feature type="compositionally biased region" description="Polar residues" evidence="4">
    <location>
        <begin position="95"/>
        <end position="118"/>
    </location>
</feature>
<feature type="compositionally biased region" description="Polar residues" evidence="4">
    <location>
        <begin position="140"/>
        <end position="154"/>
    </location>
</feature>
<keyword evidence="2" id="KW-0159">Chromosome partition</keyword>
<dbReference type="Pfam" id="PF02195">
    <property type="entry name" value="ParB_N"/>
    <property type="match status" value="1"/>
</dbReference>
<gene>
    <name evidence="6" type="ORF">HMPREF0620_0029</name>
</gene>
<dbReference type="PANTHER" id="PTHR33375:SF1">
    <property type="entry name" value="CHROMOSOME-PARTITIONING PROTEIN PARB-RELATED"/>
    <property type="match status" value="1"/>
</dbReference>
<dbReference type="FunFam" id="3.90.1530.30:FF:000001">
    <property type="entry name" value="Chromosome partitioning protein ParB"/>
    <property type="match status" value="1"/>
</dbReference>
<evidence type="ECO:0000256" key="3">
    <source>
        <dbReference type="ARBA" id="ARBA00023125"/>
    </source>
</evidence>
<organism evidence="6 7">
    <name type="scientific">Parascardovia denticolens DSM 10105 = JCM 12538</name>
    <dbReference type="NCBI Taxonomy" id="864564"/>
    <lineage>
        <taxon>Bacteria</taxon>
        <taxon>Bacillati</taxon>
        <taxon>Actinomycetota</taxon>
        <taxon>Actinomycetes</taxon>
        <taxon>Bifidobacteriales</taxon>
        <taxon>Bifidobacteriaceae</taxon>
        <taxon>Parascardovia</taxon>
    </lineage>
</organism>
<dbReference type="Gene3D" id="1.10.10.2830">
    <property type="match status" value="1"/>
</dbReference>
<dbReference type="InterPro" id="IPR050336">
    <property type="entry name" value="Chromosome_partition/occlusion"/>
</dbReference>
<sequence>MAYSEDMNLDESSSESTDSSKSSSIPPKNEERGTAVVGAKNNQRQKEGQRSTPEEEGGSEKINSSLPNFSDVIEGNDLTGLNSVQVAPAGVNSSTIRQQEISQTDNESAGIQEMTNESGGIVDSNGAVKESHGLTGSVGSGNSSDLVESANPSPATLAEQMTDESAHKPETQQVVGEKSHLEVNVSRETIPDQSPSEQQSSEKQDEASDKNPAAIEQPEDIGIVKNKKNSQAVESSQNAESGEGEEPDLVPVEGGYLAEIAIDDISPNEKQPRSVFAEEELQELADSIKEVGVLQPVVVRKRDDFATPYELIMGERRLRASKLAGLDKIPAIVRTTADDSMLRDALLENLHRVALNPLEEAAAYQQMMEDFGLTQEQLSQSISKSRPQIANTLRLLQLPGSIQKKVASGVLSAGHARALLALPSAEQMESLAKRVVAEGLSVRSTEEIVALQLGNKKNQRKRKPANIWSGSPEITELSDFFETKVDIKGSGKKGKIEITFTSADDLHRIIDLVKGYGDTNDGKDDNTDGWF</sequence>
<dbReference type="PANTHER" id="PTHR33375">
    <property type="entry name" value="CHROMOSOME-PARTITIONING PROTEIN PARB-RELATED"/>
    <property type="match status" value="1"/>
</dbReference>
<dbReference type="Proteomes" id="UP000004946">
    <property type="component" value="Chromosome"/>
</dbReference>
<dbReference type="eggNOG" id="COG1475">
    <property type="taxonomic scope" value="Bacteria"/>
</dbReference>
<dbReference type="Pfam" id="PF17762">
    <property type="entry name" value="HTH_ParB"/>
    <property type="match status" value="1"/>
</dbReference>
<evidence type="ECO:0000256" key="1">
    <source>
        <dbReference type="ARBA" id="ARBA00006295"/>
    </source>
</evidence>
<evidence type="ECO:0000256" key="4">
    <source>
        <dbReference type="SAM" id="MobiDB-lite"/>
    </source>
</evidence>
<dbReference type="Gene3D" id="3.90.1530.30">
    <property type="match status" value="1"/>
</dbReference>
<feature type="compositionally biased region" description="Polar residues" evidence="4">
    <location>
        <begin position="229"/>
        <end position="240"/>
    </location>
</feature>
<feature type="compositionally biased region" description="Low complexity" evidence="4">
    <location>
        <begin position="14"/>
        <end position="24"/>
    </location>
</feature>
<dbReference type="InterPro" id="IPR003115">
    <property type="entry name" value="ParB_N"/>
</dbReference>
<name>E6JYG5_PARDN</name>
<dbReference type="InterPro" id="IPR036086">
    <property type="entry name" value="ParB/Sulfiredoxin_sf"/>
</dbReference>
<reference evidence="6 7" key="1">
    <citation type="submission" date="2010-12" db="EMBL/GenBank/DDBJ databases">
        <authorList>
            <person name="Muzny D."/>
            <person name="Qin X."/>
            <person name="Buhay C."/>
            <person name="Dugan-Rocha S."/>
            <person name="Ding Y."/>
            <person name="Chen G."/>
            <person name="Hawes A."/>
            <person name="Holder M."/>
            <person name="Jhangiani S."/>
            <person name="Johnson A."/>
            <person name="Khan Z."/>
            <person name="Li Z."/>
            <person name="Liu W."/>
            <person name="Liu X."/>
            <person name="Perez L."/>
            <person name="Shen H."/>
            <person name="Wang Q."/>
            <person name="Watt J."/>
            <person name="Xi L."/>
            <person name="Xin Y."/>
            <person name="Zhou J."/>
            <person name="Deng J."/>
            <person name="Jiang H."/>
            <person name="Liu Y."/>
            <person name="Qu J."/>
            <person name="Song X.-Z."/>
            <person name="Zhang L."/>
            <person name="Villasana D."/>
            <person name="Johnson A."/>
            <person name="Liu J."/>
            <person name="Liyanage D."/>
            <person name="Lorensuhewa L."/>
            <person name="Robinson T."/>
            <person name="Song A."/>
            <person name="Song B.-B."/>
            <person name="Dinh H."/>
            <person name="Thornton R."/>
            <person name="Coyle M."/>
            <person name="Francisco L."/>
            <person name="Jackson L."/>
            <person name="Javaid M."/>
            <person name="Korchina V."/>
            <person name="Kovar C."/>
            <person name="Mata R."/>
            <person name="Mathew T."/>
            <person name="Ngo R."/>
            <person name="Nguyen L."/>
            <person name="Nguyen N."/>
            <person name="Okwuonu G."/>
            <person name="Ongeri F."/>
            <person name="Pham C."/>
            <person name="Simmons D."/>
            <person name="Wilczek-Boney K."/>
            <person name="Hale W."/>
            <person name="Jakkamsetti A."/>
            <person name="Pham P."/>
            <person name="Ruth R."/>
            <person name="San Lucas F."/>
            <person name="Warren J."/>
            <person name="Zhang J."/>
            <person name="Zhao Z."/>
            <person name="Zhou C."/>
            <person name="Zhu D."/>
            <person name="Lee S."/>
            <person name="Bess C."/>
            <person name="Blankenburg K."/>
            <person name="Forbes L."/>
            <person name="Fu Q."/>
            <person name="Gubbala S."/>
            <person name="Hirani K."/>
            <person name="Jayaseelan J.C."/>
            <person name="Lara F."/>
            <person name="Munidasa M."/>
            <person name="Palculict T."/>
            <person name="Patil S."/>
            <person name="Pu L.-L."/>
            <person name="Saada N."/>
            <person name="Tang L."/>
            <person name="Weissenberger G."/>
            <person name="Zhu Y."/>
            <person name="Hemphill L."/>
            <person name="Shang Y."/>
            <person name="Youmans B."/>
            <person name="Ayvaz T."/>
            <person name="Ross M."/>
            <person name="Santibanez J."/>
            <person name="Aqrawi P."/>
            <person name="Gross S."/>
            <person name="Joshi V."/>
            <person name="Fowler G."/>
            <person name="Nazareth L."/>
            <person name="Reid J."/>
            <person name="Worley K."/>
            <person name="Petrosino J."/>
            <person name="Highlander S."/>
            <person name="Gibbs R."/>
        </authorList>
    </citation>
    <scope>NUCLEOTIDE SEQUENCE [LARGE SCALE GENOMIC DNA]</scope>
    <source>
        <strain evidence="6 7">DSM 10105</strain>
    </source>
</reference>
<comment type="similarity">
    <text evidence="1">Belongs to the ParB family.</text>
</comment>
<feature type="region of interest" description="Disordered" evidence="4">
    <location>
        <begin position="1"/>
        <end position="74"/>
    </location>
</feature>
<dbReference type="SUPFAM" id="SSF110849">
    <property type="entry name" value="ParB/Sulfiredoxin"/>
    <property type="match status" value="1"/>
</dbReference>
<dbReference type="GO" id="GO:0045881">
    <property type="term" value="P:positive regulation of sporulation resulting in formation of a cellular spore"/>
    <property type="evidence" value="ECO:0007669"/>
    <property type="project" value="TreeGrafter"/>
</dbReference>
<evidence type="ECO:0000259" key="5">
    <source>
        <dbReference type="SMART" id="SM00470"/>
    </source>
</evidence>
<feature type="compositionally biased region" description="Basic and acidic residues" evidence="4">
    <location>
        <begin position="44"/>
        <end position="53"/>
    </location>
</feature>
<dbReference type="CDD" id="cd16393">
    <property type="entry name" value="SPO0J_N"/>
    <property type="match status" value="1"/>
</dbReference>
<dbReference type="SMART" id="SM00470">
    <property type="entry name" value="ParB"/>
    <property type="match status" value="1"/>
</dbReference>
<feature type="compositionally biased region" description="Basic and acidic residues" evidence="4">
    <location>
        <begin position="200"/>
        <end position="209"/>
    </location>
</feature>
<dbReference type="HOGENOM" id="CLU_023853_7_3_11"/>
<dbReference type="AlphaFoldDB" id="E6JYG5"/>
<dbReference type="InterPro" id="IPR057240">
    <property type="entry name" value="ParB_dimer_C"/>
</dbReference>
<protein>
    <submittedName>
        <fullName evidence="6">ParB-like protein</fullName>
    </submittedName>
</protein>
<dbReference type="SUPFAM" id="SSF109709">
    <property type="entry name" value="KorB DNA-binding domain-like"/>
    <property type="match status" value="1"/>
</dbReference>
<dbReference type="NCBIfam" id="TIGR00180">
    <property type="entry name" value="parB_part"/>
    <property type="match status" value="1"/>
</dbReference>
<evidence type="ECO:0000313" key="6">
    <source>
        <dbReference type="EMBL" id="EFT83024.1"/>
    </source>
</evidence>
<dbReference type="GO" id="GO:0005694">
    <property type="term" value="C:chromosome"/>
    <property type="evidence" value="ECO:0007669"/>
    <property type="project" value="TreeGrafter"/>
</dbReference>
<dbReference type="GO" id="GO:0007059">
    <property type="term" value="P:chromosome segregation"/>
    <property type="evidence" value="ECO:0007669"/>
    <property type="project" value="UniProtKB-KW"/>
</dbReference>
<dbReference type="FunFam" id="1.10.10.2830:FF:000001">
    <property type="entry name" value="Chromosome partitioning protein ParB"/>
    <property type="match status" value="1"/>
</dbReference>